<feature type="domain" description="PAZ" evidence="1">
    <location>
        <begin position="214"/>
        <end position="323"/>
    </location>
</feature>
<dbReference type="PROSITE" id="PS50822">
    <property type="entry name" value="PIWI"/>
    <property type="match status" value="1"/>
</dbReference>
<dbReference type="Proteomes" id="UP000565441">
    <property type="component" value="Unassembled WGS sequence"/>
</dbReference>
<accession>A0A8H5MAS8</accession>
<dbReference type="InterPro" id="IPR012337">
    <property type="entry name" value="RNaseH-like_sf"/>
</dbReference>
<dbReference type="PROSITE" id="PS50821">
    <property type="entry name" value="PAZ"/>
    <property type="match status" value="1"/>
</dbReference>
<dbReference type="CDD" id="cd02846">
    <property type="entry name" value="PAZ_argonaute_like"/>
    <property type="match status" value="1"/>
</dbReference>
<dbReference type="SUPFAM" id="SSF101690">
    <property type="entry name" value="PAZ domain"/>
    <property type="match status" value="1"/>
</dbReference>
<evidence type="ECO:0000259" key="2">
    <source>
        <dbReference type="PROSITE" id="PS50822"/>
    </source>
</evidence>
<protein>
    <recommendedName>
        <fullName evidence="5">Piwi-domain-containing protein</fullName>
    </recommendedName>
</protein>
<dbReference type="Pfam" id="PF02170">
    <property type="entry name" value="PAZ"/>
    <property type="match status" value="1"/>
</dbReference>
<dbReference type="InterPro" id="IPR036085">
    <property type="entry name" value="PAZ_dom_sf"/>
</dbReference>
<dbReference type="Pfam" id="PF08699">
    <property type="entry name" value="ArgoL1"/>
    <property type="match status" value="1"/>
</dbReference>
<dbReference type="InterPro" id="IPR032474">
    <property type="entry name" value="Argonaute_N"/>
</dbReference>
<evidence type="ECO:0000259" key="1">
    <source>
        <dbReference type="PROSITE" id="PS50821"/>
    </source>
</evidence>
<feature type="domain" description="Piwi" evidence="2">
    <location>
        <begin position="498"/>
        <end position="795"/>
    </location>
</feature>
<comment type="caution">
    <text evidence="3">The sequence shown here is derived from an EMBL/GenBank/DDBJ whole genome shotgun (WGS) entry which is preliminary data.</text>
</comment>
<dbReference type="PANTHER" id="PTHR22891">
    <property type="entry name" value="EUKARYOTIC TRANSLATION INITIATION FACTOR 2C"/>
    <property type="match status" value="1"/>
</dbReference>
<proteinExistence type="predicted"/>
<dbReference type="SMART" id="SM00950">
    <property type="entry name" value="Piwi"/>
    <property type="match status" value="1"/>
</dbReference>
<dbReference type="InterPro" id="IPR032473">
    <property type="entry name" value="Argonaute_Mid_dom"/>
</dbReference>
<reference evidence="3 4" key="1">
    <citation type="journal article" date="2020" name="ISME J.">
        <title>Uncovering the hidden diversity of litter-decomposition mechanisms in mushroom-forming fungi.</title>
        <authorList>
            <person name="Floudas D."/>
            <person name="Bentzer J."/>
            <person name="Ahren D."/>
            <person name="Johansson T."/>
            <person name="Persson P."/>
            <person name="Tunlid A."/>
        </authorList>
    </citation>
    <scope>NUCLEOTIDE SEQUENCE [LARGE SCALE GENOMIC DNA]</scope>
    <source>
        <strain evidence="3 4">CBS 661.87</strain>
    </source>
</reference>
<dbReference type="InterPro" id="IPR014811">
    <property type="entry name" value="ArgoL1"/>
</dbReference>
<evidence type="ECO:0000313" key="3">
    <source>
        <dbReference type="EMBL" id="KAF5387039.1"/>
    </source>
</evidence>
<dbReference type="InterPro" id="IPR036397">
    <property type="entry name" value="RNaseH_sf"/>
</dbReference>
<sequence length="847" mass="94987">MSRYQVHDRAVKVTTNSFEITKLPVKEYTQYDIITPEVKIPRKRQEIIHKLQTVIAPNIFSPRAVYDGKAIMYASKPLQLPGGGAGSFTVCLTATLPTSATPQARGSFEVKITNTIGEVIKTSDMNRLIKGRQADNQTTVATNLLQLLIRQDSNQKYANNGRAYFTPHGSRAIGSGLELWRGFFQSVRPTIGRMLVNIDTSVSAVYAAGELVNVCLDFLGRKDVRDLSMDGKHPSFRALEKHLENVLINTRTTGKRTKSIKGLVPYAGRFEFSRDEKDTTVQEYYKDAYNMTLKFPNIIGVRLSGKKATFPVVVPAELCTILPGQLYTKRLPDHLTKVMVDFATIKPNDRLRQIESGETGLESPVNGYAKSEFLVEAGMVIETRPITIKGKLLDTPNLWYGEKRQVKPRDGAWNLKGQKLQNPRPMSCWAVINFCPATLRINQCENYMKSLAESCRILGMNTGRPIAIISGIGNAVEKALNEVLQKALQENFKREELMVIAVLPAKAPAIRVRIKHWGDITQGVLTQCLCEDKVKRANEQYWGNVGLKLNARFGGYNSLTQSKVLDELRKEPFMIMGADVGHPGPGIMKPSVTSLVWSYDEYATRYATCTGVQYPRVEVIDKLQDMVKRAIIAFGMRNRASPRRIVFYRDGVSEGEFDNTLKMELGAMKAAFDDVWREKNLTGPKPTVTFIVVGKRHHVIFFPQDDSTRDRTGNCRAGFVADEGVSHPVTLDFYLQSHAAVKGTSRSSHYSVLADENFQNNVVKLQELSFALCHVYAKATRSVSIPAPIYYADLVCSRGDIHFDPDSNLRFADDVTTSSDSSTFNMARWEKGFLPINEKFDKTMYFL</sequence>
<dbReference type="Pfam" id="PF02171">
    <property type="entry name" value="Piwi"/>
    <property type="match status" value="1"/>
</dbReference>
<dbReference type="SUPFAM" id="SSF53098">
    <property type="entry name" value="Ribonuclease H-like"/>
    <property type="match status" value="1"/>
</dbReference>
<dbReference type="GO" id="GO:0003723">
    <property type="term" value="F:RNA binding"/>
    <property type="evidence" value="ECO:0007669"/>
    <property type="project" value="InterPro"/>
</dbReference>
<organism evidence="3 4">
    <name type="scientific">Tricholomella constricta</name>
    <dbReference type="NCBI Taxonomy" id="117010"/>
    <lineage>
        <taxon>Eukaryota</taxon>
        <taxon>Fungi</taxon>
        <taxon>Dikarya</taxon>
        <taxon>Basidiomycota</taxon>
        <taxon>Agaricomycotina</taxon>
        <taxon>Agaricomycetes</taxon>
        <taxon>Agaricomycetidae</taxon>
        <taxon>Agaricales</taxon>
        <taxon>Tricholomatineae</taxon>
        <taxon>Lyophyllaceae</taxon>
        <taxon>Tricholomella</taxon>
    </lineage>
</organism>
<dbReference type="Gene3D" id="3.30.420.10">
    <property type="entry name" value="Ribonuclease H-like superfamily/Ribonuclease H"/>
    <property type="match status" value="1"/>
</dbReference>
<evidence type="ECO:0000313" key="4">
    <source>
        <dbReference type="Proteomes" id="UP000565441"/>
    </source>
</evidence>
<dbReference type="EMBL" id="JAACJP010000002">
    <property type="protein sequence ID" value="KAF5387039.1"/>
    <property type="molecule type" value="Genomic_DNA"/>
</dbReference>
<dbReference type="SMART" id="SM01163">
    <property type="entry name" value="DUF1785"/>
    <property type="match status" value="1"/>
</dbReference>
<dbReference type="InterPro" id="IPR003100">
    <property type="entry name" value="PAZ_dom"/>
</dbReference>
<evidence type="ECO:0008006" key="5">
    <source>
        <dbReference type="Google" id="ProtNLM"/>
    </source>
</evidence>
<dbReference type="Gene3D" id="3.40.50.2300">
    <property type="match status" value="1"/>
</dbReference>
<dbReference type="Gene3D" id="2.170.260.10">
    <property type="entry name" value="paz domain"/>
    <property type="match status" value="1"/>
</dbReference>
<gene>
    <name evidence="3" type="ORF">D9615_001654</name>
</gene>
<dbReference type="Pfam" id="PF16487">
    <property type="entry name" value="ArgoMid"/>
    <property type="match status" value="1"/>
</dbReference>
<dbReference type="AlphaFoldDB" id="A0A8H5MAS8"/>
<keyword evidence="4" id="KW-1185">Reference proteome</keyword>
<name>A0A8H5MAS8_9AGAR</name>
<dbReference type="Pfam" id="PF16486">
    <property type="entry name" value="ArgoN"/>
    <property type="match status" value="1"/>
</dbReference>
<dbReference type="OrthoDB" id="10252740at2759"/>
<dbReference type="InterPro" id="IPR003165">
    <property type="entry name" value="Piwi"/>
</dbReference>